<organism evidence="2 3">
    <name type="scientific">Metabacillus fastidiosus</name>
    <dbReference type="NCBI Taxonomy" id="1458"/>
    <lineage>
        <taxon>Bacteria</taxon>
        <taxon>Bacillati</taxon>
        <taxon>Bacillota</taxon>
        <taxon>Bacilli</taxon>
        <taxon>Bacillales</taxon>
        <taxon>Bacillaceae</taxon>
        <taxon>Metabacillus</taxon>
    </lineage>
</organism>
<dbReference type="EMBL" id="JARTFS010000018">
    <property type="protein sequence ID" value="MED4403739.1"/>
    <property type="molecule type" value="Genomic_DNA"/>
</dbReference>
<protein>
    <submittedName>
        <fullName evidence="2">Uncharacterized protein</fullName>
    </submittedName>
</protein>
<evidence type="ECO:0000313" key="3">
    <source>
        <dbReference type="Proteomes" id="UP001342826"/>
    </source>
</evidence>
<sequence length="64" mass="7349">MLNWISRQIVAILCIVAFLSPLIAMSLIEFYYYSTLIGWIVGFICIVIAYIIVHIRPDEEELAS</sequence>
<gene>
    <name evidence="2" type="ORF">P9271_20730</name>
</gene>
<evidence type="ECO:0000313" key="2">
    <source>
        <dbReference type="EMBL" id="MED4403739.1"/>
    </source>
</evidence>
<dbReference type="RefSeq" id="WP_066231705.1">
    <property type="nucleotide sequence ID" value="NZ_JARTFQ010000006.1"/>
</dbReference>
<dbReference type="Proteomes" id="UP001342826">
    <property type="component" value="Unassembled WGS sequence"/>
</dbReference>
<evidence type="ECO:0000256" key="1">
    <source>
        <dbReference type="SAM" id="Phobius"/>
    </source>
</evidence>
<proteinExistence type="predicted"/>
<keyword evidence="1" id="KW-1133">Transmembrane helix</keyword>
<comment type="caution">
    <text evidence="2">The sequence shown here is derived from an EMBL/GenBank/DDBJ whole genome shotgun (WGS) entry which is preliminary data.</text>
</comment>
<keyword evidence="1" id="KW-0812">Transmembrane</keyword>
<name>A0ABU6P314_9BACI</name>
<keyword evidence="3" id="KW-1185">Reference proteome</keyword>
<accession>A0ABU6P314</accession>
<keyword evidence="1" id="KW-0472">Membrane</keyword>
<feature type="transmembrane region" description="Helical" evidence="1">
    <location>
        <begin position="36"/>
        <end position="55"/>
    </location>
</feature>
<reference evidence="2 3" key="1">
    <citation type="submission" date="2023-03" db="EMBL/GenBank/DDBJ databases">
        <title>Bacillus Genome Sequencing.</title>
        <authorList>
            <person name="Dunlap C."/>
        </authorList>
    </citation>
    <scope>NUCLEOTIDE SEQUENCE [LARGE SCALE GENOMIC DNA]</scope>
    <source>
        <strain evidence="2 3">NRS-1717</strain>
    </source>
</reference>
<dbReference type="GeneID" id="301141897"/>
<feature type="transmembrane region" description="Helical" evidence="1">
    <location>
        <begin position="9"/>
        <end position="30"/>
    </location>
</feature>